<dbReference type="Gene3D" id="3.20.20.80">
    <property type="entry name" value="Glycosidases"/>
    <property type="match status" value="1"/>
</dbReference>
<dbReference type="PANTHER" id="PTHR10357:SF213">
    <property type="entry name" value="ALPHA AMYLASE CATALYTIC REGION"/>
    <property type="match status" value="1"/>
</dbReference>
<dbReference type="SMART" id="SM00642">
    <property type="entry name" value="Aamy"/>
    <property type="match status" value="1"/>
</dbReference>
<keyword evidence="3" id="KW-1185">Reference proteome</keyword>
<feature type="domain" description="Glycosyl hydrolase family 13 catalytic" evidence="1">
    <location>
        <begin position="76"/>
        <end position="508"/>
    </location>
</feature>
<dbReference type="InterPro" id="IPR006047">
    <property type="entry name" value="GH13_cat_dom"/>
</dbReference>
<keyword evidence="2" id="KW-0328">Glycosyltransferase</keyword>
<dbReference type="CDD" id="cd11324">
    <property type="entry name" value="AmyAc_Amylosucrase"/>
    <property type="match status" value="1"/>
</dbReference>
<evidence type="ECO:0000313" key="2">
    <source>
        <dbReference type="EMBL" id="MBB5226414.1"/>
    </source>
</evidence>
<dbReference type="Gene3D" id="1.10.1740.10">
    <property type="match status" value="1"/>
</dbReference>
<dbReference type="InterPro" id="IPR044077">
    <property type="entry name" value="Amylosucrase"/>
</dbReference>
<dbReference type="RefSeq" id="WP_184659649.1">
    <property type="nucleotide sequence ID" value="NZ_CP031518.1"/>
</dbReference>
<dbReference type="EMBL" id="JACHFQ010000005">
    <property type="protein sequence ID" value="MBB5226414.1"/>
    <property type="molecule type" value="Genomic_DNA"/>
</dbReference>
<dbReference type="GO" id="GO:0016798">
    <property type="term" value="F:hydrolase activity, acting on glycosyl bonds"/>
    <property type="evidence" value="ECO:0007669"/>
    <property type="project" value="UniProtKB-KW"/>
</dbReference>
<gene>
    <name evidence="2" type="ORF">HNP76_001787</name>
</gene>
<dbReference type="SUPFAM" id="SSF51445">
    <property type="entry name" value="(Trans)glycosidases"/>
    <property type="match status" value="1"/>
</dbReference>
<dbReference type="Gene3D" id="2.60.40.1180">
    <property type="entry name" value="Golgi alpha-mannosidase II"/>
    <property type="match status" value="1"/>
</dbReference>
<accession>A0A7W8LMD9</accession>
<dbReference type="Gene3D" id="3.90.400.10">
    <property type="entry name" value="Oligo-1,6-glucosidase, Domain 2"/>
    <property type="match status" value="1"/>
</dbReference>
<comment type="caution">
    <text evidence="2">The sequence shown here is derived from an EMBL/GenBank/DDBJ whole genome shotgun (WGS) entry which is preliminary data.</text>
</comment>
<dbReference type="InterPro" id="IPR017853">
    <property type="entry name" value="GH"/>
</dbReference>
<dbReference type="Pfam" id="PF00128">
    <property type="entry name" value="Alpha-amylase"/>
    <property type="match status" value="1"/>
</dbReference>
<sequence>MYQKQLELNMPALTARLYELYGSRWDFYQILARLEAIMKKAAAERKSGYLFEADEDALSSENGTPWYLNQKTVGMMLYVDLFADNLLGLIEKIPYLKDLGVNYVHLMPLFDCPKGENDGGYAISSYRKVQPRLGTIEDLKAVAAEFHKNGIRLVLDFVFNHTSDEHEWAKKARKGDPKFKSFYYMYKEKSEVDSWNATLREIFPTVRRGSFTYLKESDEWVWTTFNSFQWDLNYSNPEVFLAMCEEMLFIANLGVDVLRLDALAFVWKEKGTVCESLPKAHTVIQAFQYVASIACPSLQFKSEAIVHPDEVIKYINGSECHLSYNPLQMALFWSTVATRDTRLLSVSLKNRWSVPKNCAWVNYIRCHDDIGWTFSDEDAGWLGINGFDHRKFLNRFFTGRFEGTFASGEPFQLNPTTGDCRICGTMASLAGLEQAENLNNEELRRMAISRMKMMYAVQFALPGVPLLYAGDEKAVFNDYSYRKVASKKEDSRWVHRIKTDWSGKSECKSQKIVADFVKKVIALRKEEPGLGGSDIFFYDIQDSHVFAFRRGTIHVVANFSDSPAEFMIDAWSENSTDLLTGRNFWNHQKQLLAPYEVRWLKEKIEN</sequence>
<proteinExistence type="predicted"/>
<dbReference type="SUPFAM" id="SSF51011">
    <property type="entry name" value="Glycosyl hydrolase domain"/>
    <property type="match status" value="1"/>
</dbReference>
<evidence type="ECO:0000259" key="1">
    <source>
        <dbReference type="SMART" id="SM00642"/>
    </source>
</evidence>
<evidence type="ECO:0000313" key="3">
    <source>
        <dbReference type="Proteomes" id="UP000518887"/>
    </source>
</evidence>
<keyword evidence="2" id="KW-0808">Transferase</keyword>
<organism evidence="2 3">
    <name type="scientific">Treponema ruminis</name>
    <dbReference type="NCBI Taxonomy" id="744515"/>
    <lineage>
        <taxon>Bacteria</taxon>
        <taxon>Pseudomonadati</taxon>
        <taxon>Spirochaetota</taxon>
        <taxon>Spirochaetia</taxon>
        <taxon>Spirochaetales</taxon>
        <taxon>Treponemataceae</taxon>
        <taxon>Treponema</taxon>
    </lineage>
</organism>
<dbReference type="GO" id="GO:0005975">
    <property type="term" value="P:carbohydrate metabolic process"/>
    <property type="evidence" value="ECO:0007669"/>
    <property type="project" value="InterPro"/>
</dbReference>
<dbReference type="AlphaFoldDB" id="A0A7W8LMD9"/>
<reference evidence="2 3" key="1">
    <citation type="submission" date="2020-08" db="EMBL/GenBank/DDBJ databases">
        <title>Genomic Encyclopedia of Type Strains, Phase IV (KMG-IV): sequencing the most valuable type-strain genomes for metagenomic binning, comparative biology and taxonomic classification.</title>
        <authorList>
            <person name="Goeker M."/>
        </authorList>
    </citation>
    <scope>NUCLEOTIDE SEQUENCE [LARGE SCALE GENOMIC DNA]</scope>
    <source>
        <strain evidence="2 3">DSM 103462</strain>
    </source>
</reference>
<dbReference type="Proteomes" id="UP000518887">
    <property type="component" value="Unassembled WGS sequence"/>
</dbReference>
<name>A0A7W8LMD9_9SPIR</name>
<dbReference type="InterPro" id="IPR045857">
    <property type="entry name" value="O16G_dom_2"/>
</dbReference>
<dbReference type="PANTHER" id="PTHR10357">
    <property type="entry name" value="ALPHA-AMYLASE FAMILY MEMBER"/>
    <property type="match status" value="1"/>
</dbReference>
<protein>
    <submittedName>
        <fullName evidence="2">Amylosucrase</fullName>
        <ecNumber evidence="2">2.4.1.4</ecNumber>
    </submittedName>
</protein>
<dbReference type="InterPro" id="IPR013780">
    <property type="entry name" value="Glyco_hydro_b"/>
</dbReference>
<dbReference type="EC" id="2.4.1.4" evidence="2"/>
<dbReference type="GO" id="GO:0047669">
    <property type="term" value="F:amylosucrase activity"/>
    <property type="evidence" value="ECO:0007669"/>
    <property type="project" value="UniProtKB-EC"/>
</dbReference>